<dbReference type="Gene3D" id="2.60.40.10">
    <property type="entry name" value="Immunoglobulins"/>
    <property type="match status" value="8"/>
</dbReference>
<evidence type="ECO:0000256" key="3">
    <source>
        <dbReference type="SAM" id="MobiDB-lite"/>
    </source>
</evidence>
<reference evidence="6 7" key="1">
    <citation type="submission" date="2019-03" db="EMBL/GenBank/DDBJ databases">
        <title>First draft genome of Liparis tanakae, snailfish: a comprehensive survey of snailfish specific genes.</title>
        <authorList>
            <person name="Kim W."/>
            <person name="Song I."/>
            <person name="Jeong J.-H."/>
            <person name="Kim D."/>
            <person name="Kim S."/>
            <person name="Ryu S."/>
            <person name="Song J.Y."/>
            <person name="Lee S.K."/>
        </authorList>
    </citation>
    <scope>NUCLEOTIDE SEQUENCE [LARGE SCALE GENOMIC DNA]</scope>
    <source>
        <tissue evidence="6">Muscle</tissue>
    </source>
</reference>
<keyword evidence="2" id="KW-0393">Immunoglobulin domain</keyword>
<dbReference type="PANTHER" id="PTHR14340">
    <property type="entry name" value="MICROFIBRIL-ASSOCIATED GLYCOPROTEIN 3"/>
    <property type="match status" value="1"/>
</dbReference>
<protein>
    <submittedName>
        <fullName evidence="6">Titin</fullName>
    </submittedName>
</protein>
<dbReference type="SUPFAM" id="SSF49265">
    <property type="entry name" value="Fibronectin type III"/>
    <property type="match status" value="3"/>
</dbReference>
<name>A0A4Z2HWY0_9TELE</name>
<dbReference type="InterPro" id="IPR036179">
    <property type="entry name" value="Ig-like_dom_sf"/>
</dbReference>
<feature type="domain" description="Fibronectin type-III" evidence="5">
    <location>
        <begin position="604"/>
        <end position="698"/>
    </location>
</feature>
<dbReference type="PRINTS" id="PR00014">
    <property type="entry name" value="FNTYPEIII"/>
</dbReference>
<dbReference type="SMART" id="SM00409">
    <property type="entry name" value="IG"/>
    <property type="match status" value="2"/>
</dbReference>
<dbReference type="InterPro" id="IPR036116">
    <property type="entry name" value="FN3_sf"/>
</dbReference>
<feature type="domain" description="Ig-like" evidence="4">
    <location>
        <begin position="503"/>
        <end position="597"/>
    </location>
</feature>
<dbReference type="InterPro" id="IPR007110">
    <property type="entry name" value="Ig-like_dom"/>
</dbReference>
<evidence type="ECO:0000313" key="6">
    <source>
        <dbReference type="EMBL" id="TNN69534.1"/>
    </source>
</evidence>
<organism evidence="6 7">
    <name type="scientific">Liparis tanakae</name>
    <name type="common">Tanaka's snailfish</name>
    <dbReference type="NCBI Taxonomy" id="230148"/>
    <lineage>
        <taxon>Eukaryota</taxon>
        <taxon>Metazoa</taxon>
        <taxon>Chordata</taxon>
        <taxon>Craniata</taxon>
        <taxon>Vertebrata</taxon>
        <taxon>Euteleostomi</taxon>
        <taxon>Actinopterygii</taxon>
        <taxon>Neopterygii</taxon>
        <taxon>Teleostei</taxon>
        <taxon>Neoteleostei</taxon>
        <taxon>Acanthomorphata</taxon>
        <taxon>Eupercaria</taxon>
        <taxon>Perciformes</taxon>
        <taxon>Cottioidei</taxon>
        <taxon>Cottales</taxon>
        <taxon>Liparidae</taxon>
        <taxon>Liparis</taxon>
    </lineage>
</organism>
<dbReference type="FunFam" id="2.60.40.10:FF:000003">
    <property type="entry name" value="Titin isoform E"/>
    <property type="match status" value="1"/>
</dbReference>
<feature type="domain" description="Fibronectin type-III" evidence="5">
    <location>
        <begin position="704"/>
        <end position="803"/>
    </location>
</feature>
<feature type="domain" description="Fibronectin type-III" evidence="5">
    <location>
        <begin position="399"/>
        <end position="499"/>
    </location>
</feature>
<dbReference type="EMBL" id="SRLO01000174">
    <property type="protein sequence ID" value="TNN69534.1"/>
    <property type="molecule type" value="Genomic_DNA"/>
</dbReference>
<dbReference type="InterPro" id="IPR003599">
    <property type="entry name" value="Ig_sub"/>
</dbReference>
<dbReference type="CDD" id="cd00063">
    <property type="entry name" value="FN3"/>
    <property type="match status" value="6"/>
</dbReference>
<evidence type="ECO:0000259" key="5">
    <source>
        <dbReference type="PROSITE" id="PS50853"/>
    </source>
</evidence>
<dbReference type="Pfam" id="PF00041">
    <property type="entry name" value="fn3"/>
    <property type="match status" value="6"/>
</dbReference>
<dbReference type="OrthoDB" id="5969272at2759"/>
<dbReference type="FunFam" id="2.60.40.10:FF:001343">
    <property type="entry name" value="titin isoform X1"/>
    <property type="match status" value="1"/>
</dbReference>
<dbReference type="PROSITE" id="PS50853">
    <property type="entry name" value="FN3"/>
    <property type="match status" value="6"/>
</dbReference>
<proteinExistence type="predicted"/>
<dbReference type="FunFam" id="2.60.40.10:FF:002123">
    <property type="entry name" value="Titin, tandem duplicate 1"/>
    <property type="match status" value="1"/>
</dbReference>
<dbReference type="FunFam" id="2.60.40.10:FF:000012">
    <property type="entry name" value="titin isoform X1"/>
    <property type="match status" value="1"/>
</dbReference>
<feature type="domain" description="Fibronectin type-III" evidence="5">
    <location>
        <begin position="299"/>
        <end position="393"/>
    </location>
</feature>
<dbReference type="Proteomes" id="UP000314294">
    <property type="component" value="Unassembled WGS sequence"/>
</dbReference>
<feature type="region of interest" description="Disordered" evidence="3">
    <location>
        <begin position="91"/>
        <end position="121"/>
    </location>
</feature>
<keyword evidence="7" id="KW-1185">Reference proteome</keyword>
<evidence type="ECO:0000259" key="4">
    <source>
        <dbReference type="PROSITE" id="PS50835"/>
    </source>
</evidence>
<evidence type="ECO:0000313" key="7">
    <source>
        <dbReference type="Proteomes" id="UP000314294"/>
    </source>
</evidence>
<evidence type="ECO:0000256" key="2">
    <source>
        <dbReference type="ARBA" id="ARBA00023319"/>
    </source>
</evidence>
<dbReference type="PANTHER" id="PTHR14340:SF9">
    <property type="entry name" value="FIBRONECTIN TYPE-III DOMAIN-CONTAINING PROTEIN"/>
    <property type="match status" value="1"/>
</dbReference>
<dbReference type="InterPro" id="IPR013783">
    <property type="entry name" value="Ig-like_fold"/>
</dbReference>
<evidence type="ECO:0000256" key="1">
    <source>
        <dbReference type="ARBA" id="ARBA00022737"/>
    </source>
</evidence>
<feature type="domain" description="Fibronectin type-III" evidence="5">
    <location>
        <begin position="93"/>
        <end position="189"/>
    </location>
</feature>
<keyword evidence="1" id="KW-0677">Repeat</keyword>
<dbReference type="FunFam" id="2.60.40.10:FF:000034">
    <property type="entry name" value="Titin isoform A"/>
    <property type="match status" value="1"/>
</dbReference>
<feature type="domain" description="Fibronectin type-III" evidence="5">
    <location>
        <begin position="1"/>
        <end position="86"/>
    </location>
</feature>
<dbReference type="InterPro" id="IPR003961">
    <property type="entry name" value="FN3_dom"/>
</dbReference>
<dbReference type="InterPro" id="IPR013098">
    <property type="entry name" value="Ig_I-set"/>
</dbReference>
<dbReference type="AlphaFoldDB" id="A0A4Z2HWY0"/>
<dbReference type="SUPFAM" id="SSF48726">
    <property type="entry name" value="Immunoglobulin"/>
    <property type="match status" value="2"/>
</dbReference>
<dbReference type="FunFam" id="2.60.40.10:FF:000135">
    <property type="entry name" value="Titin a"/>
    <property type="match status" value="1"/>
</dbReference>
<gene>
    <name evidence="6" type="primary">Ttn_7</name>
    <name evidence="6" type="ORF">EYF80_020180</name>
</gene>
<dbReference type="SMART" id="SM00060">
    <property type="entry name" value="FN3"/>
    <property type="match status" value="6"/>
</dbReference>
<comment type="caution">
    <text evidence="6">The sequence shown here is derived from an EMBL/GenBank/DDBJ whole genome shotgun (WGS) entry which is preliminary data.</text>
</comment>
<accession>A0A4Z2HWY0</accession>
<dbReference type="PROSITE" id="PS50835">
    <property type="entry name" value="IG_LIKE"/>
    <property type="match status" value="1"/>
</dbReference>
<sequence length="816" mass="89930">MTVTWDAPLDNGGSTIQGYWLEKRERGAVYWGRVNRASLTKPSVKGLEYTVLKLIEGSEYQFRIAACNAAGVGPPCESSECRLAADPCKPPCPPGSPEVKDKTKSSITLTWSPPERDGGSPIKGYVVEVHEEGSPDWRRVNPADKLHPTTEITVPDLKEGKKCKFRIYAVNAAGNSEPAKTGDILVQDILIEPSVSLDISAHDLLNCRAGTPIRIPVTIAGRPVPKVTWTFDGPAETEKKNELHTLPVDSEIQTTDTTSVVLIPESKLNHSGRFIINAESVAGHKVAKVRVNVVDLPGPPRDLKVSDVTRGTCRLTWKAPESDGGERVKSYFIEKKAVDGKAWTKVNPACAAQSLVVPDLINGQEYLFRIRAENRFGFGPLAETAEAVRAKDPIHPPDPPTRLKIQSVRKGSVMLTWRAPKNDGGSPVTHYSVDLLCWEANSAQKESWRRCNRRDVDTTSFKVEELTDGDEYEFRVVAHNEAGPSRPSTTVGPIVVQDQTCAPSIELKEFMEQEQGSDISIVATVRGCPFPTLTWFKAPPHKTDDRVEVQYDEHINKMVSDDSCTLLIQQGKRPDTGLYTLVASNSLGKASKEMRLNVLGRPGPPSAPIKFEEIGAERITLSWLPPTDDGGSKITNYVIWRRVANRKTWVIVTNEPKDRIWTVESLMAGHEYVFRIMAQNKYGVGEPLDSEPEVARNRYSVPGQCEKPTVSGITMDSMTVSWEEPEDDGGTPITGFWLERKETAGKRWTRVSRDPIRPTGMAESFVVSGLIEGSHYMFRVCAINAAGPGPTSPPTDPVFARDPICKSPLLKSQVNV</sequence>
<dbReference type="FunFam" id="2.60.40.10:FF:000031">
    <property type="entry name" value="Myosin-binding protein C, slow type"/>
    <property type="match status" value="1"/>
</dbReference>
<dbReference type="Pfam" id="PF07679">
    <property type="entry name" value="I-set"/>
    <property type="match status" value="1"/>
</dbReference>